<protein>
    <recommendedName>
        <fullName evidence="2">Protein CyaE</fullName>
    </recommendedName>
</protein>
<reference evidence="3 4" key="1">
    <citation type="submission" date="2020-07" db="EMBL/GenBank/DDBJ databases">
        <title>Halophilic bacteria isolated from french cheeses.</title>
        <authorList>
            <person name="Kothe C.I."/>
            <person name="Farah-Kraiem B."/>
            <person name="Renault P."/>
            <person name="Dridi B."/>
        </authorList>
    </citation>
    <scope>NUCLEOTIDE SEQUENCE [LARGE SCALE GENOMIC DNA]</scope>
    <source>
        <strain evidence="3 4">FME16</strain>
    </source>
</reference>
<dbReference type="InterPro" id="IPR010131">
    <property type="entry name" value="MdtP/NodT-like"/>
</dbReference>
<dbReference type="Proteomes" id="UP000754821">
    <property type="component" value="Unassembled WGS sequence"/>
</dbReference>
<keyword evidence="2" id="KW-0354">Hemolysis</keyword>
<dbReference type="PIRSF" id="PIRSF001892">
    <property type="entry name" value="CyaE"/>
    <property type="match status" value="1"/>
</dbReference>
<comment type="subcellular location">
    <subcellularLocation>
        <location evidence="2">Cell outer membrane</location>
        <topology evidence="2">Peripheral membrane protein</topology>
    </subcellularLocation>
</comment>
<keyword evidence="2" id="KW-0472">Membrane</keyword>
<name>A0ABR9FC28_9GAMM</name>
<keyword evidence="2" id="KW-0998">Cell outer membrane</keyword>
<dbReference type="InterPro" id="IPR003423">
    <property type="entry name" value="OMP_efflux"/>
</dbReference>
<dbReference type="PANTHER" id="PTHR30203">
    <property type="entry name" value="OUTER MEMBRANE CATION EFFLUX PROTEIN"/>
    <property type="match status" value="1"/>
</dbReference>
<gene>
    <name evidence="3" type="ORF">EI163_08250</name>
</gene>
<keyword evidence="2" id="KW-0204">Cytolysis</keyword>
<dbReference type="EMBL" id="RRZC01000006">
    <property type="protein sequence ID" value="MBE0403551.1"/>
    <property type="molecule type" value="Genomic_DNA"/>
</dbReference>
<dbReference type="InterPro" id="IPR028351">
    <property type="entry name" value="CyaE"/>
</dbReference>
<comment type="caution">
    <text evidence="3">The sequence shown here is derived from an EMBL/GenBank/DDBJ whole genome shotgun (WGS) entry which is preliminary data.</text>
</comment>
<accession>A0ABR9FC28</accession>
<dbReference type="RefSeq" id="WP_192527358.1">
    <property type="nucleotide sequence ID" value="NZ_RRZC01000006.1"/>
</dbReference>
<dbReference type="Pfam" id="PF02321">
    <property type="entry name" value="OEP"/>
    <property type="match status" value="2"/>
</dbReference>
<evidence type="ECO:0000313" key="3">
    <source>
        <dbReference type="EMBL" id="MBE0403551.1"/>
    </source>
</evidence>
<keyword evidence="2" id="KW-0813">Transport</keyword>
<dbReference type="PANTHER" id="PTHR30203:SF29">
    <property type="entry name" value="PROTEIN CYAE"/>
    <property type="match status" value="1"/>
</dbReference>
<proteinExistence type="inferred from homology"/>
<dbReference type="PROSITE" id="PS51257">
    <property type="entry name" value="PROKAR_LIPOPROTEIN"/>
    <property type="match status" value="1"/>
</dbReference>
<comment type="similarity">
    <text evidence="1 2">Belongs to the outer membrane factor (OMF) (TC 1.B.17) family.</text>
</comment>
<evidence type="ECO:0000256" key="2">
    <source>
        <dbReference type="PIRNR" id="PIRNR001892"/>
    </source>
</evidence>
<sequence>MLRKASVSRLAKLRTCIALGVVLGTIGGLQGCATDALKNTSASPSTPWVPQGQSALPGDFSVSGSTDIGLLPDPVSQDLQPGKVYQLPELIDFAQRHNPSTRVAWEQARQLALASGMVEATFLPILTANVFAGRQQTSIPYRGLLDGDTHHVDTTVSGVAPNLALQWLVFDFGRREALSDAARHNAYAANVNFNGAHQAVIYNVTRSYYQYGAAKDRLAIAEEVLVNNRLLQDAAESRYANGTGTSIAVAQARQLVAQSNLRMVQAQSMLRDQYQELLSALGASPTTQIEVAGASNRPLPGIDELASVDSAIEAALSKRPDVLASYAELQAAKATERAADADFMPRVFVAAATGTNKKNLSIGHLPSIGNQTTGTGVFLGVTMPIYDGGLLAAKRQQAVSVTASAEAAFEKIRNTAMREMVVAADALRSSLAAFDAADALTEAAAVTYDAAFDAYRNGVGTITEATAAESGLLDARLARSEAHAASLIAASTLAFTLGAMTSSTSPLEAIP</sequence>
<evidence type="ECO:0000256" key="1">
    <source>
        <dbReference type="ARBA" id="ARBA00007613"/>
    </source>
</evidence>
<keyword evidence="4" id="KW-1185">Reference proteome</keyword>
<dbReference type="SUPFAM" id="SSF56954">
    <property type="entry name" value="Outer membrane efflux proteins (OEP)"/>
    <property type="match status" value="1"/>
</dbReference>
<evidence type="ECO:0000313" key="4">
    <source>
        <dbReference type="Proteomes" id="UP000754821"/>
    </source>
</evidence>
<comment type="function">
    <text evidence="2">CyaE is necessary for transport of calmodulin-sensitive adenylate cyclase-hemolysin (cyclolysin).</text>
</comment>
<dbReference type="Gene3D" id="1.20.1600.10">
    <property type="entry name" value="Outer membrane efflux proteins (OEP)"/>
    <property type="match status" value="1"/>
</dbReference>
<organism evidence="3 4">
    <name type="scientific">Halomonas citrativorans</name>
    <dbReference type="NCBI Taxonomy" id="2742612"/>
    <lineage>
        <taxon>Bacteria</taxon>
        <taxon>Pseudomonadati</taxon>
        <taxon>Pseudomonadota</taxon>
        <taxon>Gammaproteobacteria</taxon>
        <taxon>Oceanospirillales</taxon>
        <taxon>Halomonadaceae</taxon>
        <taxon>Halomonas</taxon>
    </lineage>
</organism>